<evidence type="ECO:0000259" key="1">
    <source>
        <dbReference type="Pfam" id="PF10137"/>
    </source>
</evidence>
<evidence type="ECO:0000313" key="3">
    <source>
        <dbReference type="Proteomes" id="UP000297385"/>
    </source>
</evidence>
<protein>
    <recommendedName>
        <fullName evidence="1">CD-NTase-associated protein 12/Pycsar effector protein TIR domain-containing protein</fullName>
    </recommendedName>
</protein>
<reference evidence="2 3" key="1">
    <citation type="submission" date="2019-03" db="EMBL/GenBank/DDBJ databases">
        <title>Complete Genome Sequence of Paraburkholderia dipogonis ICMP 19430T, a Nitrogen-fixing Symbiont of the South African Invasive Legume Dipogon lignosus in New Zealand.</title>
        <authorList>
            <person name="De Meyer S.E."/>
        </authorList>
    </citation>
    <scope>NUCLEOTIDE SEQUENCE [LARGE SCALE GENOMIC DNA]</scope>
    <source>
        <strain evidence="2 3">ICMP 19430</strain>
    </source>
</reference>
<proteinExistence type="predicted"/>
<organism evidence="2 3">
    <name type="scientific">Paraburkholderia dipogonis</name>
    <dbReference type="NCBI Taxonomy" id="1211383"/>
    <lineage>
        <taxon>Bacteria</taxon>
        <taxon>Pseudomonadati</taxon>
        <taxon>Pseudomonadota</taxon>
        <taxon>Betaproteobacteria</taxon>
        <taxon>Burkholderiales</taxon>
        <taxon>Burkholderiaceae</taxon>
        <taxon>Paraburkholderia</taxon>
    </lineage>
</organism>
<feature type="domain" description="CD-NTase-associated protein 12/Pycsar effector protein TIR" evidence="1">
    <location>
        <begin position="112"/>
        <end position="232"/>
    </location>
</feature>
<gene>
    <name evidence="2" type="ORF">E2553_37785</name>
</gene>
<dbReference type="AlphaFoldDB" id="A0A4Y8ML80"/>
<dbReference type="GO" id="GO:0050135">
    <property type="term" value="F:NADP+ nucleosidase activity"/>
    <property type="evidence" value="ECO:0007669"/>
    <property type="project" value="InterPro"/>
</dbReference>
<evidence type="ECO:0000313" key="2">
    <source>
        <dbReference type="EMBL" id="TFE38174.1"/>
    </source>
</evidence>
<dbReference type="EMBL" id="SNVI01000004">
    <property type="protein sequence ID" value="TFE38174.1"/>
    <property type="molecule type" value="Genomic_DNA"/>
</dbReference>
<accession>A0A4Y8ML80</accession>
<comment type="caution">
    <text evidence="2">The sequence shown here is derived from an EMBL/GenBank/DDBJ whole genome shotgun (WGS) entry which is preliminary data.</text>
</comment>
<sequence>MAEALDIHKPHRGLGDLDSTHWSVKQVDLYRVLVRNGLVRPPAQPTTALGEVATGIDHPLAVQQERIVRLPAGAVSTAAGAAALLQQTAPAGAPGPASAWPSAPAVAAHRPRVFIVHGHNREAKFEVQALLGRLGLEGVILDEQSGRGETIIEKFEREAADVAFAVVLLTPDDQGGVATATLDALKPRARQNVILELGYFAAKLGRGRVCALRQGAVEIPSDYNGVQYLDYDAAGAWKTAIARELRDAGLRVDMNRL</sequence>
<dbReference type="InterPro" id="IPR019302">
    <property type="entry name" value="CAP12/PCTIR_TIR_dom"/>
</dbReference>
<dbReference type="Pfam" id="PF10137">
    <property type="entry name" value="CAP12-PCTIR_TIR"/>
    <property type="match status" value="1"/>
</dbReference>
<dbReference type="Proteomes" id="UP000297385">
    <property type="component" value="Unassembled WGS sequence"/>
</dbReference>
<name>A0A4Y8ML80_9BURK</name>